<gene>
    <name evidence="1" type="ORF">KL867_17680</name>
</gene>
<keyword evidence="2" id="KW-1185">Reference proteome</keyword>
<reference evidence="1 2" key="1">
    <citation type="submission" date="2021-05" db="EMBL/GenBank/DDBJ databases">
        <title>Draft genomes of marine bacteria isolated from model chitin particles.</title>
        <authorList>
            <person name="Datta M.S."/>
            <person name="Schwartzman J.A."/>
            <person name="Cordero O."/>
        </authorList>
    </citation>
    <scope>NUCLEOTIDE SEQUENCE [LARGE SCALE GENOMIC DNA]</scope>
    <source>
        <strain evidence="1 2">4E07</strain>
    </source>
</reference>
<name>A0ABS5WWL1_9RHOB</name>
<proteinExistence type="predicted"/>
<organism evidence="1 2">
    <name type="scientific">Falsiruegeria litorea</name>
    <dbReference type="NCBI Taxonomy" id="1280831"/>
    <lineage>
        <taxon>Bacteria</taxon>
        <taxon>Pseudomonadati</taxon>
        <taxon>Pseudomonadota</taxon>
        <taxon>Alphaproteobacteria</taxon>
        <taxon>Rhodobacterales</taxon>
        <taxon>Roseobacteraceae</taxon>
        <taxon>Falsiruegeria</taxon>
    </lineage>
</organism>
<accession>A0ABS5WWL1</accession>
<evidence type="ECO:0000313" key="2">
    <source>
        <dbReference type="Proteomes" id="UP000763802"/>
    </source>
</evidence>
<protein>
    <submittedName>
        <fullName evidence="1">Uncharacterized protein</fullName>
    </submittedName>
</protein>
<comment type="caution">
    <text evidence="1">The sequence shown here is derived from an EMBL/GenBank/DDBJ whole genome shotgun (WGS) entry which is preliminary data.</text>
</comment>
<dbReference type="EMBL" id="JAHHDY010000018">
    <property type="protein sequence ID" value="MBT3142903.1"/>
    <property type="molecule type" value="Genomic_DNA"/>
</dbReference>
<evidence type="ECO:0000313" key="1">
    <source>
        <dbReference type="EMBL" id="MBT3142903.1"/>
    </source>
</evidence>
<dbReference type="Proteomes" id="UP000763802">
    <property type="component" value="Unassembled WGS sequence"/>
</dbReference>
<sequence length="267" mass="28709">MSKHVVIVGPEGGAESVPSTLVQDYLKRRSERERDELARVEAVKARGVVPECCGDAIPVAPARGAFRVFEPVGLYPVGEADHVARPAGYRGRKAMQLADAFDVMEAQARKVLFTPGQKAMGRHYASLTEKLACVGARCSSLEASADRSAGGGGEYIDAVIQDRQALDRMRRRIGSGAAMKVRRIRPSERNKRGVILDLALVEAVCVQQLTISQVLFKFGWVAEGGRAQGKHISALRSALCEALDRSAGPVYIRRGLVARSGARSGGL</sequence>
<dbReference type="RefSeq" id="WP_215194116.1">
    <property type="nucleotide sequence ID" value="NZ_JAHHDY010000018.1"/>
</dbReference>